<evidence type="ECO:0000313" key="10">
    <source>
        <dbReference type="Proteomes" id="UP000282985"/>
    </source>
</evidence>
<evidence type="ECO:0000256" key="4">
    <source>
        <dbReference type="ARBA" id="ARBA00022452"/>
    </source>
</evidence>
<keyword evidence="5" id="KW-0812">Transmembrane</keyword>
<evidence type="ECO:0000256" key="5">
    <source>
        <dbReference type="ARBA" id="ARBA00022692"/>
    </source>
</evidence>
<feature type="signal peptide" evidence="8">
    <location>
        <begin position="1"/>
        <end position="20"/>
    </location>
</feature>
<dbReference type="EMBL" id="RJJX01000001">
    <property type="protein sequence ID" value="RUT79868.1"/>
    <property type="molecule type" value="Genomic_DNA"/>
</dbReference>
<evidence type="ECO:0000256" key="6">
    <source>
        <dbReference type="ARBA" id="ARBA00023136"/>
    </source>
</evidence>
<keyword evidence="10" id="KW-1185">Reference proteome</keyword>
<keyword evidence="3" id="KW-0813">Transport</keyword>
<proteinExistence type="inferred from homology"/>
<evidence type="ECO:0000256" key="7">
    <source>
        <dbReference type="ARBA" id="ARBA00023237"/>
    </source>
</evidence>
<dbReference type="PANTHER" id="PTHR30026">
    <property type="entry name" value="OUTER MEMBRANE PROTEIN TOLC"/>
    <property type="match status" value="1"/>
</dbReference>
<dbReference type="Gene3D" id="1.20.1600.10">
    <property type="entry name" value="Outer membrane efflux proteins (OEP)"/>
    <property type="match status" value="1"/>
</dbReference>
<evidence type="ECO:0000313" key="9">
    <source>
        <dbReference type="EMBL" id="RUT79868.1"/>
    </source>
</evidence>
<reference evidence="9 10" key="1">
    <citation type="submission" date="2018-11" db="EMBL/GenBank/DDBJ databases">
        <title>Parancylomarina longa gen. nov., sp. nov., isolated from sediments of southern Okinawa.</title>
        <authorList>
            <person name="Fu T."/>
        </authorList>
    </citation>
    <scope>NUCLEOTIDE SEQUENCE [LARGE SCALE GENOMIC DNA]</scope>
    <source>
        <strain evidence="9 10">T3-2 S1-C</strain>
    </source>
</reference>
<dbReference type="InterPro" id="IPR003423">
    <property type="entry name" value="OMP_efflux"/>
</dbReference>
<dbReference type="SUPFAM" id="SSF56954">
    <property type="entry name" value="Outer membrane efflux proteins (OEP)"/>
    <property type="match status" value="1"/>
</dbReference>
<dbReference type="GO" id="GO:0009279">
    <property type="term" value="C:cell outer membrane"/>
    <property type="evidence" value="ECO:0007669"/>
    <property type="project" value="UniProtKB-SubCell"/>
</dbReference>
<keyword evidence="6" id="KW-0472">Membrane</keyword>
<gene>
    <name evidence="9" type="ORF">DLK05_00490</name>
</gene>
<dbReference type="GO" id="GO:1990281">
    <property type="term" value="C:efflux pump complex"/>
    <property type="evidence" value="ECO:0007669"/>
    <property type="project" value="TreeGrafter"/>
</dbReference>
<dbReference type="GO" id="GO:0015562">
    <property type="term" value="F:efflux transmembrane transporter activity"/>
    <property type="evidence" value="ECO:0007669"/>
    <property type="project" value="InterPro"/>
</dbReference>
<comment type="caution">
    <text evidence="9">The sequence shown here is derived from an EMBL/GenBank/DDBJ whole genome shotgun (WGS) entry which is preliminary data.</text>
</comment>
<dbReference type="RefSeq" id="WP_127342007.1">
    <property type="nucleotide sequence ID" value="NZ_RJJX01000001.1"/>
</dbReference>
<keyword evidence="7" id="KW-0998">Cell outer membrane</keyword>
<organism evidence="9 10">
    <name type="scientific">Ancylomarina longa</name>
    <dbReference type="NCBI Taxonomy" id="2487017"/>
    <lineage>
        <taxon>Bacteria</taxon>
        <taxon>Pseudomonadati</taxon>
        <taxon>Bacteroidota</taxon>
        <taxon>Bacteroidia</taxon>
        <taxon>Marinilabiliales</taxon>
        <taxon>Marinifilaceae</taxon>
        <taxon>Ancylomarina</taxon>
    </lineage>
</organism>
<sequence length="419" mass="47605">MKYRIIIAMILLCGTSQLRAQQGLTLESSIAIALENNLNVKIAKNQAEIADNNATKGNAGLLPILSANGASNYSEHSTNEVSSSASVNVSYNLFNGLKARYNYKILNLRKEQGELNARFSIENIITNVVSEFYQLSKSYDDLSVAIENMEISRDRLNRNQSKYEFGNINKLEVLNAKVDFNRDSSNYLQTEQIYQETVREMNILLGRKADTEIQVIPDKSDFRLLDLEKLKSQALKENAEYLIKESELKENEFVLRQSKSAQLPSLSFNSAYSYADQKVMGTNSHTQLTGGLNMSFTIFDGKQKKRNIVNAKIEKQNAAFEYENKLLELEKDLLNAYTDYQYNLRTLHLEEDALDAARLNFDQTKAYYQLGQVSATTFRDAQLNWMEAKNNKAAARYNAKLSEIKMLKLSGSLLEPFNN</sequence>
<protein>
    <submittedName>
        <fullName evidence="9">TolC family protein</fullName>
    </submittedName>
</protein>
<dbReference type="GO" id="GO:0015288">
    <property type="term" value="F:porin activity"/>
    <property type="evidence" value="ECO:0007669"/>
    <property type="project" value="TreeGrafter"/>
</dbReference>
<feature type="chain" id="PRO_5019233324" evidence="8">
    <location>
        <begin position="21"/>
        <end position="419"/>
    </location>
</feature>
<keyword evidence="4" id="KW-1134">Transmembrane beta strand</keyword>
<comment type="subcellular location">
    <subcellularLocation>
        <location evidence="1">Cell outer membrane</location>
    </subcellularLocation>
</comment>
<evidence type="ECO:0000256" key="3">
    <source>
        <dbReference type="ARBA" id="ARBA00022448"/>
    </source>
</evidence>
<keyword evidence="8" id="KW-0732">Signal</keyword>
<dbReference type="InterPro" id="IPR051906">
    <property type="entry name" value="TolC-like"/>
</dbReference>
<dbReference type="OrthoDB" id="9771205at2"/>
<comment type="similarity">
    <text evidence="2">Belongs to the outer membrane factor (OMF) (TC 1.B.17) family.</text>
</comment>
<dbReference type="AlphaFoldDB" id="A0A434AZ21"/>
<evidence type="ECO:0000256" key="8">
    <source>
        <dbReference type="SAM" id="SignalP"/>
    </source>
</evidence>
<evidence type="ECO:0000256" key="2">
    <source>
        <dbReference type="ARBA" id="ARBA00007613"/>
    </source>
</evidence>
<dbReference type="Pfam" id="PF02321">
    <property type="entry name" value="OEP"/>
    <property type="match status" value="2"/>
</dbReference>
<name>A0A434AZ21_9BACT</name>
<dbReference type="Proteomes" id="UP000282985">
    <property type="component" value="Unassembled WGS sequence"/>
</dbReference>
<accession>A0A434AZ21</accession>
<dbReference type="PANTHER" id="PTHR30026:SF20">
    <property type="entry name" value="OUTER MEMBRANE PROTEIN TOLC"/>
    <property type="match status" value="1"/>
</dbReference>
<evidence type="ECO:0000256" key="1">
    <source>
        <dbReference type="ARBA" id="ARBA00004442"/>
    </source>
</evidence>